<gene>
    <name evidence="7" type="ORF">VFPPC_18244</name>
</gene>
<dbReference type="PANTHER" id="PTHR23507">
    <property type="entry name" value="ZGC:174356"/>
    <property type="match status" value="1"/>
</dbReference>
<evidence type="ECO:0000313" key="7">
    <source>
        <dbReference type="EMBL" id="OWT43035.1"/>
    </source>
</evidence>
<keyword evidence="2 6" id="KW-0812">Transmembrane</keyword>
<keyword evidence="3 6" id="KW-1133">Transmembrane helix</keyword>
<feature type="transmembrane region" description="Helical" evidence="6">
    <location>
        <begin position="313"/>
        <end position="335"/>
    </location>
</feature>
<dbReference type="AlphaFoldDB" id="A0A219AS51"/>
<dbReference type="GO" id="GO:0022857">
    <property type="term" value="F:transmembrane transporter activity"/>
    <property type="evidence" value="ECO:0007669"/>
    <property type="project" value="InterPro"/>
</dbReference>
<evidence type="ECO:0000256" key="1">
    <source>
        <dbReference type="ARBA" id="ARBA00004141"/>
    </source>
</evidence>
<evidence type="ECO:0000256" key="4">
    <source>
        <dbReference type="ARBA" id="ARBA00023136"/>
    </source>
</evidence>
<organism evidence="7 8">
    <name type="scientific">Pochonia chlamydosporia 170</name>
    <dbReference type="NCBI Taxonomy" id="1380566"/>
    <lineage>
        <taxon>Eukaryota</taxon>
        <taxon>Fungi</taxon>
        <taxon>Dikarya</taxon>
        <taxon>Ascomycota</taxon>
        <taxon>Pezizomycotina</taxon>
        <taxon>Sordariomycetes</taxon>
        <taxon>Hypocreomycetidae</taxon>
        <taxon>Hypocreales</taxon>
        <taxon>Clavicipitaceae</taxon>
        <taxon>Pochonia</taxon>
    </lineage>
</organism>
<evidence type="ECO:0000256" key="2">
    <source>
        <dbReference type="ARBA" id="ARBA00022692"/>
    </source>
</evidence>
<feature type="region of interest" description="Disordered" evidence="5">
    <location>
        <begin position="1"/>
        <end position="22"/>
    </location>
</feature>
<feature type="transmembrane region" description="Helical" evidence="6">
    <location>
        <begin position="489"/>
        <end position="509"/>
    </location>
</feature>
<feature type="transmembrane region" description="Helical" evidence="6">
    <location>
        <begin position="178"/>
        <end position="201"/>
    </location>
</feature>
<keyword evidence="8" id="KW-1185">Reference proteome</keyword>
<dbReference type="SUPFAM" id="SSF103473">
    <property type="entry name" value="MFS general substrate transporter"/>
    <property type="match status" value="1"/>
</dbReference>
<dbReference type="Gene3D" id="1.20.1250.20">
    <property type="entry name" value="MFS general substrate transporter like domains"/>
    <property type="match status" value="1"/>
</dbReference>
<dbReference type="Pfam" id="PF07690">
    <property type="entry name" value="MFS_1"/>
    <property type="match status" value="1"/>
</dbReference>
<feature type="transmembrane region" description="Helical" evidence="6">
    <location>
        <begin position="147"/>
        <end position="166"/>
    </location>
</feature>
<dbReference type="GeneID" id="33937082"/>
<dbReference type="GO" id="GO:0016020">
    <property type="term" value="C:membrane"/>
    <property type="evidence" value="ECO:0007669"/>
    <property type="project" value="UniProtKB-SubCell"/>
</dbReference>
<dbReference type="Proteomes" id="UP000078397">
    <property type="component" value="Unassembled WGS sequence"/>
</dbReference>
<dbReference type="STRING" id="1380566.A0A219AS51"/>
<dbReference type="OrthoDB" id="194139at2759"/>
<dbReference type="KEGG" id="pchm:VFPPC_18244"/>
<dbReference type="PANTHER" id="PTHR23507:SF1">
    <property type="entry name" value="FI18259P1-RELATED"/>
    <property type="match status" value="1"/>
</dbReference>
<comment type="subcellular location">
    <subcellularLocation>
        <location evidence="1">Membrane</location>
        <topology evidence="1">Multi-pass membrane protein</topology>
    </subcellularLocation>
</comment>
<evidence type="ECO:0000256" key="6">
    <source>
        <dbReference type="SAM" id="Phobius"/>
    </source>
</evidence>
<dbReference type="EMBL" id="LSBJ02000004">
    <property type="protein sequence ID" value="OWT43035.1"/>
    <property type="molecule type" value="Genomic_DNA"/>
</dbReference>
<sequence>MTSVDGERRRGATGRELDEEADDYFGDASAEETPLLNTDLPPDVVPDRSFQHLVVSMCVLFLFIVEVSTFIMQPPLQQVMEDRICGEIFPDHELGIVSETDSRCKDNRVQKELAMLRSWEVSAEMFVPFFVQIPYGIIADKYGRRPVLFLALFGAVIQTAWVLLVLGMPKTFSVWSMLYGNIAFLIGGGGQMAGAMVWTLLADAIPVARRTSVFYLLYAMILILAVVVNPVAALLLKIDPWIAIWLGFGILIAGLFASLLVPETLALRQKADSKRPRGASFDGATNVNIAPRKTWIQHAVFTMKNDMGHIWRFIFASRSVMILIFAYAINFPIRLNQTFNLLQYMTKRFNWEWSTATYVSTVSNITAAVVLLVLLPAGSWILVKKRGLDPLNRDLMLMRASLIFVIAGNFLTAFAPTVWLFIISLIVTSLGTGFTTLCRALLNAVVEPHTVATLNTTVSMMETIMGLVSSPVLGWLLSKGLELGGVWMGLPYLVCAILAALTGALILAFKLPVGFAQASS</sequence>
<evidence type="ECO:0000256" key="3">
    <source>
        <dbReference type="ARBA" id="ARBA00022989"/>
    </source>
</evidence>
<evidence type="ECO:0000313" key="8">
    <source>
        <dbReference type="Proteomes" id="UP000078397"/>
    </source>
</evidence>
<proteinExistence type="predicted"/>
<comment type="caution">
    <text evidence="7">The sequence shown here is derived from an EMBL/GenBank/DDBJ whole genome shotgun (WGS) entry which is preliminary data.</text>
</comment>
<feature type="transmembrane region" description="Helical" evidence="6">
    <location>
        <begin position="418"/>
        <end position="442"/>
    </location>
</feature>
<feature type="transmembrane region" description="Helical" evidence="6">
    <location>
        <begin position="213"/>
        <end position="236"/>
    </location>
</feature>
<dbReference type="InterPro" id="IPR011701">
    <property type="entry name" value="MFS"/>
</dbReference>
<protein>
    <submittedName>
        <fullName evidence="7">MFS transporter</fullName>
    </submittedName>
</protein>
<evidence type="ECO:0000256" key="5">
    <source>
        <dbReference type="SAM" id="MobiDB-lite"/>
    </source>
</evidence>
<dbReference type="InterPro" id="IPR036259">
    <property type="entry name" value="MFS_trans_sf"/>
</dbReference>
<reference evidence="7 8" key="1">
    <citation type="journal article" date="2016" name="PLoS Pathog.">
        <title>Biosynthesis of antibiotic leucinostatins in bio-control fungus Purpureocillium lilacinum and their inhibition on phytophthora revealed by genome mining.</title>
        <authorList>
            <person name="Wang G."/>
            <person name="Liu Z."/>
            <person name="Lin R."/>
            <person name="Li E."/>
            <person name="Mao Z."/>
            <person name="Ling J."/>
            <person name="Yang Y."/>
            <person name="Yin W.B."/>
            <person name="Xie B."/>
        </authorList>
    </citation>
    <scope>NUCLEOTIDE SEQUENCE [LARGE SCALE GENOMIC DNA]</scope>
    <source>
        <strain evidence="7">170</strain>
    </source>
</reference>
<feature type="compositionally biased region" description="Basic and acidic residues" evidence="5">
    <location>
        <begin position="1"/>
        <end position="16"/>
    </location>
</feature>
<accession>A0A219AS51</accession>
<name>A0A219AS51_METCM</name>
<feature type="transmembrane region" description="Helical" evidence="6">
    <location>
        <begin position="395"/>
        <end position="412"/>
    </location>
</feature>
<feature type="transmembrane region" description="Helical" evidence="6">
    <location>
        <begin position="355"/>
        <end position="383"/>
    </location>
</feature>
<keyword evidence="4 6" id="KW-0472">Membrane</keyword>
<feature type="transmembrane region" description="Helical" evidence="6">
    <location>
        <begin position="454"/>
        <end position="477"/>
    </location>
</feature>
<feature type="transmembrane region" description="Helical" evidence="6">
    <location>
        <begin position="242"/>
        <end position="267"/>
    </location>
</feature>
<dbReference type="RefSeq" id="XP_022285490.1">
    <property type="nucleotide sequence ID" value="XM_022429887.1"/>
</dbReference>